<dbReference type="Pfam" id="PF07645">
    <property type="entry name" value="EGF_CA"/>
    <property type="match status" value="21"/>
</dbReference>
<dbReference type="PROSITE" id="PS00010">
    <property type="entry name" value="ASX_HYDROXYL"/>
    <property type="match status" value="29"/>
</dbReference>
<feature type="domain" description="EGF-like" evidence="8">
    <location>
        <begin position="1683"/>
        <end position="1723"/>
    </location>
</feature>
<evidence type="ECO:0000256" key="1">
    <source>
        <dbReference type="ARBA" id="ARBA00022536"/>
    </source>
</evidence>
<dbReference type="Pfam" id="PF12947">
    <property type="entry name" value="EGF_3"/>
    <property type="match status" value="11"/>
</dbReference>
<feature type="domain" description="EGF-like" evidence="8">
    <location>
        <begin position="1849"/>
        <end position="1889"/>
    </location>
</feature>
<feature type="region of interest" description="Disordered" evidence="6">
    <location>
        <begin position="4126"/>
        <end position="4145"/>
    </location>
</feature>
<dbReference type="GO" id="GO:0006508">
    <property type="term" value="P:proteolysis"/>
    <property type="evidence" value="ECO:0007669"/>
    <property type="project" value="InterPro"/>
</dbReference>
<keyword evidence="2 7" id="KW-0732">Signal</keyword>
<feature type="region of interest" description="Disordered" evidence="6">
    <location>
        <begin position="3308"/>
        <end position="3477"/>
    </location>
</feature>
<feature type="compositionally biased region" description="Basic and acidic residues" evidence="6">
    <location>
        <begin position="3056"/>
        <end position="3080"/>
    </location>
</feature>
<organism evidence="10">
    <name type="scientific">Chromera velia CCMP2878</name>
    <dbReference type="NCBI Taxonomy" id="1169474"/>
    <lineage>
        <taxon>Eukaryota</taxon>
        <taxon>Sar</taxon>
        <taxon>Alveolata</taxon>
        <taxon>Colpodellida</taxon>
        <taxon>Chromeraceae</taxon>
        <taxon>Chromera</taxon>
    </lineage>
</organism>
<evidence type="ECO:0000256" key="2">
    <source>
        <dbReference type="ARBA" id="ARBA00022729"/>
    </source>
</evidence>
<feature type="domain" description="EGF-like" evidence="8">
    <location>
        <begin position="1890"/>
        <end position="1930"/>
    </location>
</feature>
<feature type="domain" description="EGF-like" evidence="8">
    <location>
        <begin position="1454"/>
        <end position="1495"/>
    </location>
</feature>
<reference evidence="10" key="1">
    <citation type="submission" date="2014-11" db="EMBL/GenBank/DDBJ databases">
        <authorList>
            <person name="Otto D Thomas"/>
            <person name="Naeem Raeece"/>
        </authorList>
    </citation>
    <scope>NUCLEOTIDE SEQUENCE</scope>
</reference>
<feature type="domain" description="EGF-like" evidence="8">
    <location>
        <begin position="2054"/>
        <end position="2094"/>
    </location>
</feature>
<sequence length="4237" mass="446195">MTNIAFLLSLLRPRLLVAVALGLLTLLAPCSESVAPFDIGRLKVDSSWQWVELKSTFTSALVFATKTNAVNEDSLPRVANVSSVGFSVRVDTWEQRTMAAEDVDYVAWELGGDYQTESGTRIDLVKATAGSAFVTVPFNFVFNSTPVVVCSLQSYANSGYALTRWTNVTTSSVEVKVDRAKVNRGSIVNETVGCVAVEAIISPETFMGRNGIAWVVDNVTSAWTQLAVPPLMWGSNFERPGGVGGVSGVVENDPCVAFFKSSSSPSVIEARVSEDLSTDGDAHVGESLAIIAFDLVPQDIDECTLNTHNCDANATCTNTTGSFSCACNVGFNGTGVVCSDIDECSSGIHDCHGNANCTNTQGSFGCACVSGYSDVSGGGYQGVDCADLDECTVGSHNCDFGASCTNNAGSFTCACDGSTGLASASSPAGTTCIGCYTSQEGIDSDLLSSVSADDAPTCQETCVADSSCLFFSFDPTSQVRGGDGRGGRSIIFVLSVLLLRPDFTDPCPVSGENDCSANAVCTADQQGSFTCSCNTGYLDEATQVNSSMTVNGTVCTDIDECTTNTDNCHNKADCTNTDGSFTCQCRTGWRNGTSDHTSCSDIQECTEGSHTCDFGSTCTNSGGSFSCSCDKSLGLTDLGGGDGTWCIGCTTHGRSLNTSRADVVMTSAEVSAFVGPGGMQSCQKACGADASCRYFSYWTANWGGGSGLTGQCDLHYGDLTGAANASDRFEAMAGPKYCACLTVGTRISASQVAAYGGVGSGVECQWVCASESACNFFSWEKTSGTCTLHSDNSTTTQETDVIMGPKDCGADECSSGSHNCAYGATCSKSVGGFSCSCDKSTGLQSLAADNSSCIACYSVGVLINDTLIETLSGVKTSWECQWTCHQHATCQFFSHQANSENCTLHLNGTTTATQADSVSGPKYCDPCTFQMDNCDANAACAIGGGSFTCSCNQGYYDDTGAAAANATSCADVDECAGNLHDCHADANCTNSPGSFSCQCNVGFSDLGGAYPGLSCAGCTHHGFELSSSNSDSDSFPGNLTACQSLCASDTQCVFFQYLSADWGGGAAGTAGKCSLHYGDPGGSSLSTYPFETATGPKYCACYSIGSRISNGSLVGSSSLLNTPAECQWACAADSSCEFFSYNTSSGNCSLLSHDWGRTAESDVVSGPKLCDPCAHSTHDCDVNAACSFGAGSFSCVCNLGYLDDSGAGAANATSCADIDECTTNVHDCHANATCTNTNGSFFCECIAGFRDDPSSAGAPNGTVCIDADECTNDPFPNDCDVAANCTNSVGSFSCACPATGWYDTSAVGMRNGTNCTNIDECTDSQFSDDCHNWALCNDTDGSFTCTCNAGYDGNGTSCHDVDECTNPSFPNDCDAVATCTNTTGSFLCACPTKGWYDTSAAGAGNGTNCTNIDECTDSQFSDDCHNWALCNDTEGSFTCTCNAGYDGNGTSCQDVDECTNPSFPHNCDAVANCTNTTGSFLCACPAKGWYDTSGSGAGNGTNCTNIDECADVLFSHDCHAQATCTDNNGSFACGCNSGFSGDGLNCTNIDECGTSTDNCDVQAACNDTFGSFTCTCNAGYDGSGTSCSDVDECTNPSFPNNCDAVATCTNSTGSFYCGCPATGWYDTSAVGMGNGTNCTNIDECTDSQFSDDCHNWALCNDTDGSFTCTCNAGYDGNGTSCHDIDECTLNTHNCDANATCTNTTGSFSCACDVGFNGTGLLCSDIDECSTSTDNCHASAGCTNDFGSFSCSCNTGFAGDGIDCSDIDECTDATHTHNCDADATCTNTTGSFSCACNGGFEGTGVVCNALDECALQTHNCNGSATCTDAGGSFSCACNAGFAGDGTTCTNIDECTISTHNCHANGGCTDDFGSFTCSCNTGFAGDGIDCADIDECTLNTHNCDANATCTNTTGSFICACNVGFNGTGVVCSDVDECTLTTHNCNGNATCTDTFGSFLCGCNVGWGGDGLNCTTLDECALQTHNCNGSAACTDAGSSFSCACNAGFAGDGITCTNIDECSTSTHDCHASGGCTDDFGSFTCSCNIGFAGDGIGCTDIDECTLNTHNCDANATCTNTTGSFSCACNSGHGGTGVVCNDVDECTLNTHNCDGNATCTDTFGSFLCGCNVGWGGDGLNCSTLDECTLQTHNCDASATCTDAGSSFTCACNAGYNGTGLSCSDLDECTLHTHNCDAFGSCANSVGSFRCTCTDGYTGDGISCTQAEGPVVADLCESDGSTPSATVLSNYDTQLAAIEQWAIDNAGSAAVDQLKQEGLTTLSTKLDACIAIAPASEQQAIAQGASTTALDHVESLLGGVSTSNEDSTSVTVDEILNDISDSLSATLGDSGTLTIETWEMSLTVSNSPADATSLSATSKTSSVTLTLNDGSGTTGAAAYDDFSRFTYALGGLGKDAESSESGARSVMLVESASSPSPAAGVRTRESGFVMDALSRYVRIVARQNGNVIGSGRVPLNALSSVSSLNRATGGRSSSRRLQQSDFDAGSARLQLPWPDETAQLLAIRAIEISQGDSLGLSGGEWVKECAQLDVQNEEWTSAGCEGPTVSAGTAVCTCGLRSLETSLVLAWRYIPPPSTPSTLGDSMWTNSLKRRSDGLDSPSFAWLVCTSILILFLIAVSVSYAHMAEQRDLPPVETPDSKRSSQYGKKKKTAIRLFVSGKEKGKAETEESGVRGDRAEWDFALLRKGVHLTRLKMNFNPRRVLAFRAAEKWRKEMGGGRRSPSSCCCMFLVRCCRRLRRRERALGALDLPHLRLALEVKRREECMQMKEYDERMMVKGAEPQRRQRDLWGRLDVLLSTVNAEMGVHFPVKPWMFVHCQGALKVFRRSSTHDLHGETRSRSDEEDGEDDANVKDRFGLGEMRGDGGDWDAEAQRSGGQQSTLHTPGGFSGPQVVVELPGSILGNEGEGEDPLRDGSGGLFGSDQDFSSSSYGDDNLAEQMREGEEEEKKGQKEEHESGDKRQSADSAESKNLKQLLGTLAGLVQKAEDLGDEEDEEREEKENKKDSSSKENPEKKQEEEEEISDASSGDDAEKEEESKRQVGGQKETGGKEVWRERTPSPAEKKRDTEKKGVSPSSFGGVAVTSVRRVRESEKENERLSSSNDDSDASSASSSSSGSSQSVSSSQSSVSATAVVAAAEAATLALAARPKSSKDGTPAEEVSEESHAESAESSAAEEVSEESDHKEEGRHSRPITPTGPVSSKMSQENQEKEEKDSAHREEEGKNSPKDNAAEPEEAEEEEEKQPRPTRKLQRKRISLLQIEERLRRASLLGIGEEEEQEEVDMGDILEDLEFEVSNFVVAKEEEEEPTFAPPPPTDEDLPSATPVALSDRKASIHSLQSSGQVKKTRLSLSEEAVARRNSASRPASPVRRSSTRIDVQSPSSNTRRSSTRIQVQSAEEEEASPASRSRRSSTKANTVHLQSAPDFSQFRRCPTQTETASPSRRASTKVNLHCTPASPSRRSSTKAATVHLQAAPNFSKFRRCSNESAKLISPTRRRSSLKASTVHLQSPPDFPHSRRSSTRKMSLSPSNLAGSSRKMSLSPSHVRGGRKMSLSPSRQDRRKMSLSPSKNEDRKMSLFFSGSHACPSPLLRRLSTRLNASVGAVLDTVQTDSEIGSQQEGQEGSVEEVESDIDFSQGSEGSGSFHKFTPQWVEMRRSSTLKASGGGGTLNKRGSIVPQVRMTMRRGGQPTAEMLEDEEEDSNSIGSGSQSSSEGSFPNFKNPMATASLPPGMTSTKRFSLVPPVVFQGETAVESSLHEGHSAGSRSRSASSEGDGFSPCDGRVMRAMHKEIRRQSTAVEIQRDCGWRAVAPMAIVAPLDVSRPGAIPLRCEWVCWTFRGSILHCLMRSHFILRLLSGPMATSVFELSPLSDALVFCLRLLFSWSFLLGLNGLVFFDEHTIEPYLPATFSTAPKGMSISGHADIEAYALVSLLKAVVASACGYLLISGVVRSAVAGVWASENTVGKIPENGLFPADGFTGGVGGDAGGSMDGEGGCASPSPGGLRRTSRRESTGGLGRRQSLRGDPNSPCRRGQDALRRAESFIDRNVGGASGPLYYRFECGEKLGARSVRLVLRRALCVEMYCQVRTQERRAQAVLGLVCLCQLVVLVGLFGSTCQVQEGDGSSSPSSSPPGWTQRDRGRLWHEHSVSLICLLGLEFVVTGVMGVLHASLLWLCVRTKGLDWFVNCFPSALSFPFLSPLRKRQRGYESVQSVDGLTAAQWVVPPVREPE</sequence>
<feature type="region of interest" description="Disordered" evidence="6">
    <location>
        <begin position="3761"/>
        <end position="3788"/>
    </location>
</feature>
<feature type="domain" description="EGF-like" evidence="8">
    <location>
        <begin position="340"/>
        <end position="378"/>
    </location>
</feature>
<dbReference type="PANTHER" id="PTHR24039:SF58">
    <property type="entry name" value="EGF-LIKE DOMAIN-CONTAINING PROTEIN"/>
    <property type="match status" value="1"/>
</dbReference>
<feature type="domain" description="EGF-like" evidence="8">
    <location>
        <begin position="1808"/>
        <end position="1848"/>
    </location>
</feature>
<dbReference type="GO" id="GO:0005509">
    <property type="term" value="F:calcium ion binding"/>
    <property type="evidence" value="ECO:0007669"/>
    <property type="project" value="InterPro"/>
</dbReference>
<dbReference type="SMART" id="SM00223">
    <property type="entry name" value="APPLE"/>
    <property type="match status" value="5"/>
</dbReference>
<name>A0A0G4F227_9ALVE</name>
<feature type="domain" description="EGF-like" evidence="8">
    <location>
        <begin position="1548"/>
        <end position="1588"/>
    </location>
</feature>
<feature type="compositionally biased region" description="Basic and acidic residues" evidence="6">
    <location>
        <begin position="3096"/>
        <end position="3106"/>
    </location>
</feature>
<feature type="region of interest" description="Disordered" evidence="6">
    <location>
        <begin position="3996"/>
        <end position="4040"/>
    </location>
</feature>
<dbReference type="PROSITE" id="PS01187">
    <property type="entry name" value="EGF_CA"/>
    <property type="match status" value="11"/>
</dbReference>
<feature type="compositionally biased region" description="Low complexity" evidence="6">
    <location>
        <begin position="3710"/>
        <end position="3723"/>
    </location>
</feature>
<feature type="domain" description="EGF-like" evidence="8">
    <location>
        <begin position="2095"/>
        <end position="2135"/>
    </location>
</feature>
<dbReference type="FunFam" id="2.10.25.10:FF:000038">
    <property type="entry name" value="Fibrillin 2"/>
    <property type="match status" value="21"/>
</dbReference>
<feature type="domain" description="EGF-like" evidence="8">
    <location>
        <begin position="1972"/>
        <end position="2012"/>
    </location>
</feature>
<dbReference type="PROSITE" id="PS50948">
    <property type="entry name" value="PAN"/>
    <property type="match status" value="3"/>
</dbReference>
<feature type="chain" id="PRO_5005188638" evidence="7">
    <location>
        <begin position="23"/>
        <end position="4237"/>
    </location>
</feature>
<feature type="compositionally biased region" description="Acidic residues" evidence="6">
    <location>
        <begin position="2998"/>
        <end position="3007"/>
    </location>
</feature>
<evidence type="ECO:0000256" key="7">
    <source>
        <dbReference type="SAM" id="SignalP"/>
    </source>
</evidence>
<feature type="compositionally biased region" description="Basic and acidic residues" evidence="6">
    <location>
        <begin position="3189"/>
        <end position="3198"/>
    </location>
</feature>
<feature type="signal peptide" evidence="7">
    <location>
        <begin position="1"/>
        <end position="22"/>
    </location>
</feature>
<feature type="domain" description="EGF-like" evidence="8">
    <location>
        <begin position="299"/>
        <end position="339"/>
    </location>
</feature>
<dbReference type="InterPro" id="IPR018097">
    <property type="entry name" value="EGF_Ca-bd_CS"/>
</dbReference>
<evidence type="ECO:0000256" key="6">
    <source>
        <dbReference type="SAM" id="MobiDB-lite"/>
    </source>
</evidence>
<dbReference type="PROSITE" id="PS01186">
    <property type="entry name" value="EGF_2"/>
    <property type="match status" value="18"/>
</dbReference>
<protein>
    <submittedName>
        <fullName evidence="10">Uncharacterized protein</fullName>
    </submittedName>
</protein>
<feature type="domain" description="EGF-like" evidence="8">
    <location>
        <begin position="1217"/>
        <end position="1255"/>
    </location>
</feature>
<dbReference type="InterPro" id="IPR049883">
    <property type="entry name" value="NOTCH1_EGF-like"/>
</dbReference>
<evidence type="ECO:0000259" key="8">
    <source>
        <dbReference type="PROSITE" id="PS50026"/>
    </source>
</evidence>
<comment type="caution">
    <text evidence="5">Lacks conserved residue(s) required for the propagation of feature annotation.</text>
</comment>
<evidence type="ECO:0000256" key="3">
    <source>
        <dbReference type="ARBA" id="ARBA00022737"/>
    </source>
</evidence>
<evidence type="ECO:0000313" key="10">
    <source>
        <dbReference type="EMBL" id="CEM05804.1"/>
    </source>
</evidence>
<feature type="domain" description="EGF-like" evidence="8">
    <location>
        <begin position="2177"/>
        <end position="2217"/>
    </location>
</feature>
<dbReference type="EMBL" id="CDMZ01000066">
    <property type="protein sequence ID" value="CEM05804.1"/>
    <property type="molecule type" value="Genomic_DNA"/>
</dbReference>
<feature type="domain" description="EGF-like" evidence="8">
    <location>
        <begin position="2136"/>
        <end position="2176"/>
    </location>
</feature>
<feature type="domain" description="EGF-like" evidence="8">
    <location>
        <begin position="1931"/>
        <end position="1971"/>
    </location>
</feature>
<feature type="compositionally biased region" description="Basic and acidic residues" evidence="6">
    <location>
        <begin position="2859"/>
        <end position="2874"/>
    </location>
</feature>
<feature type="compositionally biased region" description="Basic and acidic residues" evidence="6">
    <location>
        <begin position="3008"/>
        <end position="3026"/>
    </location>
</feature>
<feature type="domain" description="EGF-like" evidence="8">
    <location>
        <begin position="1505"/>
        <end position="1547"/>
    </location>
</feature>
<feature type="domain" description="EGF-like" evidence="8">
    <location>
        <begin position="387"/>
        <end position="425"/>
    </location>
</feature>
<dbReference type="InterPro" id="IPR009030">
    <property type="entry name" value="Growth_fac_rcpt_cys_sf"/>
</dbReference>
<feature type="compositionally biased region" description="Basic and acidic residues" evidence="6">
    <location>
        <begin position="3216"/>
        <end position="3239"/>
    </location>
</feature>
<dbReference type="InterPro" id="IPR003609">
    <property type="entry name" value="Pan_app"/>
</dbReference>
<feature type="region of interest" description="Disordered" evidence="6">
    <location>
        <begin position="2639"/>
        <end position="2659"/>
    </location>
</feature>
<keyword evidence="3" id="KW-0677">Repeat</keyword>
<feature type="region of interest" description="Disordered" evidence="6">
    <location>
        <begin position="3496"/>
        <end position="3581"/>
    </location>
</feature>
<feature type="domain" description="EGF-like" evidence="8">
    <location>
        <begin position="1317"/>
        <end position="1359"/>
    </location>
</feature>
<accession>A0A0G4F227</accession>
<dbReference type="SUPFAM" id="SSF57196">
    <property type="entry name" value="EGF/Laminin"/>
    <property type="match status" value="4"/>
</dbReference>
<dbReference type="PANTHER" id="PTHR24039">
    <property type="entry name" value="FIBRILLIN-RELATED"/>
    <property type="match status" value="1"/>
</dbReference>
<feature type="compositionally biased region" description="Basic and acidic residues" evidence="6">
    <location>
        <begin position="2639"/>
        <end position="2651"/>
    </location>
</feature>
<feature type="region of interest" description="Disordered" evidence="6">
    <location>
        <begin position="2839"/>
        <end position="3142"/>
    </location>
</feature>
<keyword evidence="4" id="KW-1015">Disulfide bond</keyword>
<feature type="compositionally biased region" description="Polar residues" evidence="6">
    <location>
        <begin position="3464"/>
        <end position="3474"/>
    </location>
</feature>
<feature type="domain" description="EGF-like" evidence="8">
    <location>
        <begin position="503"/>
        <end position="543"/>
    </location>
</feature>
<evidence type="ECO:0000259" key="9">
    <source>
        <dbReference type="PROSITE" id="PS50948"/>
    </source>
</evidence>
<feature type="compositionally biased region" description="Acidic residues" evidence="6">
    <location>
        <begin position="3240"/>
        <end position="3250"/>
    </location>
</feature>
<feature type="region of interest" description="Disordered" evidence="6">
    <location>
        <begin position="3620"/>
        <end position="3653"/>
    </location>
</feature>
<feature type="domain" description="EGF-like" evidence="8">
    <location>
        <begin position="1765"/>
        <end position="1807"/>
    </location>
</feature>
<feature type="compositionally biased region" description="Acidic residues" evidence="6">
    <location>
        <begin position="3027"/>
        <end position="3043"/>
    </location>
</feature>
<feature type="domain" description="Apple" evidence="9">
    <location>
        <begin position="1101"/>
        <end position="1170"/>
    </location>
</feature>
<dbReference type="Gene3D" id="2.10.25.10">
    <property type="entry name" value="Laminin"/>
    <property type="match status" value="32"/>
</dbReference>
<evidence type="ECO:0000256" key="4">
    <source>
        <dbReference type="ARBA" id="ARBA00023157"/>
    </source>
</evidence>
<feature type="domain" description="EGF-like" evidence="8">
    <location>
        <begin position="1266"/>
        <end position="1307"/>
    </location>
</feature>
<feature type="compositionally biased region" description="Basic and acidic residues" evidence="6">
    <location>
        <begin position="2948"/>
        <end position="2980"/>
    </location>
</feature>
<dbReference type="SUPFAM" id="SSF57184">
    <property type="entry name" value="Growth factor receptor domain"/>
    <property type="match status" value="7"/>
</dbReference>
<feature type="compositionally biased region" description="Basic residues" evidence="6">
    <location>
        <begin position="3254"/>
        <end position="3264"/>
    </location>
</feature>
<feature type="compositionally biased region" description="Low complexity" evidence="6">
    <location>
        <begin position="3366"/>
        <end position="3379"/>
    </location>
</feature>
<feature type="compositionally biased region" description="Polar residues" evidence="6">
    <location>
        <begin position="3206"/>
        <end position="3215"/>
    </location>
</feature>
<dbReference type="PROSITE" id="PS50026">
    <property type="entry name" value="EGF_3"/>
    <property type="match status" value="29"/>
</dbReference>
<feature type="domain" description="EGF-like" evidence="8">
    <location>
        <begin position="1724"/>
        <end position="1764"/>
    </location>
</feature>
<dbReference type="GO" id="GO:0005576">
    <property type="term" value="C:extracellular region"/>
    <property type="evidence" value="ECO:0007669"/>
    <property type="project" value="InterPro"/>
</dbReference>
<dbReference type="InterPro" id="IPR001881">
    <property type="entry name" value="EGF-like_Ca-bd_dom"/>
</dbReference>
<feature type="compositionally biased region" description="Basic and acidic residues" evidence="6">
    <location>
        <begin position="2839"/>
        <end position="2850"/>
    </location>
</feature>
<dbReference type="SMART" id="SM00181">
    <property type="entry name" value="EGF"/>
    <property type="match status" value="33"/>
</dbReference>
<dbReference type="CDD" id="cd00054">
    <property type="entry name" value="EGF_CA"/>
    <property type="match status" value="24"/>
</dbReference>
<dbReference type="InterPro" id="IPR000152">
    <property type="entry name" value="EGF-type_Asp/Asn_hydroxyl_site"/>
</dbReference>
<gene>
    <name evidence="10" type="ORF">Cvel_2650</name>
</gene>
<feature type="region of interest" description="Disordered" evidence="6">
    <location>
        <begin position="3154"/>
        <end position="3266"/>
    </location>
</feature>
<feature type="domain" description="EGF-like" evidence="8">
    <location>
        <begin position="1589"/>
        <end position="1630"/>
    </location>
</feature>
<dbReference type="InterPro" id="IPR000742">
    <property type="entry name" value="EGF"/>
</dbReference>
<feature type="domain" description="EGF-like" evidence="8">
    <location>
        <begin position="1360"/>
        <end position="1401"/>
    </location>
</feature>
<dbReference type="VEuPathDB" id="CryptoDB:Cvel_2650"/>
<feature type="compositionally biased region" description="Polar residues" evidence="6">
    <location>
        <begin position="3530"/>
        <end position="3550"/>
    </location>
</feature>
<evidence type="ECO:0000256" key="5">
    <source>
        <dbReference type="PROSITE-ProRule" id="PRU00076"/>
    </source>
</evidence>
<feature type="compositionally biased region" description="Polar residues" evidence="6">
    <location>
        <begin position="3441"/>
        <end position="3457"/>
    </location>
</feature>
<feature type="domain" description="Apple" evidence="9">
    <location>
        <begin position="649"/>
        <end position="738"/>
    </location>
</feature>
<feature type="compositionally biased region" description="Low complexity" evidence="6">
    <location>
        <begin position="3388"/>
        <end position="3399"/>
    </location>
</feature>
<feature type="domain" description="EGF-like" evidence="8">
    <location>
        <begin position="2013"/>
        <end position="2053"/>
    </location>
</feature>
<dbReference type="SUPFAM" id="SSF57414">
    <property type="entry name" value="Hairpin loop containing domain-like"/>
    <property type="match status" value="3"/>
</dbReference>
<feature type="domain" description="EGF-like" evidence="8">
    <location>
        <begin position="1411"/>
        <end position="1453"/>
    </location>
</feature>
<feature type="domain" description="Apple" evidence="9">
    <location>
        <begin position="740"/>
        <end position="808"/>
    </location>
</feature>
<keyword evidence="1 5" id="KW-0245">EGF-like domain</keyword>
<dbReference type="InterPro" id="IPR024731">
    <property type="entry name" value="NELL2-like_EGF"/>
</dbReference>
<proteinExistence type="predicted"/>
<feature type="region of interest" description="Disordered" evidence="6">
    <location>
        <begin position="3668"/>
        <end position="3739"/>
    </location>
</feature>
<feature type="compositionally biased region" description="Low complexity" evidence="6">
    <location>
        <begin position="3769"/>
        <end position="3780"/>
    </location>
</feature>
<feature type="domain" description="EGF-like" evidence="8">
    <location>
        <begin position="1640"/>
        <end position="1682"/>
    </location>
</feature>
<feature type="domain" description="EGF-like" evidence="8">
    <location>
        <begin position="557"/>
        <end position="595"/>
    </location>
</feature>
<dbReference type="SMART" id="SM00179">
    <property type="entry name" value="EGF_CA"/>
    <property type="match status" value="32"/>
</dbReference>
<feature type="domain" description="EGF-like" evidence="8">
    <location>
        <begin position="971"/>
        <end position="1009"/>
    </location>
</feature>
<feature type="compositionally biased region" description="Low complexity" evidence="6">
    <location>
        <begin position="3108"/>
        <end position="3142"/>
    </location>
</feature>
<dbReference type="InterPro" id="IPR000177">
    <property type="entry name" value="Apple"/>
</dbReference>